<comment type="subunit">
    <text evidence="2">Homodimer.</text>
</comment>
<organism evidence="15 16">
    <name type="scientific">Candidatus Liberibacter africanus PTSAPSY</name>
    <dbReference type="NCBI Taxonomy" id="1277257"/>
    <lineage>
        <taxon>Bacteria</taxon>
        <taxon>Pseudomonadati</taxon>
        <taxon>Pseudomonadota</taxon>
        <taxon>Alphaproteobacteria</taxon>
        <taxon>Hyphomicrobiales</taxon>
        <taxon>Rhizobiaceae</taxon>
        <taxon>Liberibacter</taxon>
    </lineage>
</organism>
<gene>
    <name evidence="15" type="ORF">G293_04500</name>
</gene>
<feature type="transmembrane region" description="Helical" evidence="14">
    <location>
        <begin position="354"/>
        <end position="372"/>
    </location>
</feature>
<dbReference type="Proteomes" id="UP000035503">
    <property type="component" value="Chromosome"/>
</dbReference>
<feature type="transmembrane region" description="Helical" evidence="14">
    <location>
        <begin position="233"/>
        <end position="254"/>
    </location>
</feature>
<dbReference type="PATRIC" id="fig|1277257.4.peg.973"/>
<feature type="transmembrane region" description="Helical" evidence="14">
    <location>
        <begin position="41"/>
        <end position="59"/>
    </location>
</feature>
<dbReference type="Pfam" id="PF03611">
    <property type="entry name" value="EIIC-GAT"/>
    <property type="match status" value="1"/>
</dbReference>
<dbReference type="InterPro" id="IPR051562">
    <property type="entry name" value="Ascorbate-PTS_EIIC"/>
</dbReference>
<comment type="function">
    <text evidence="10">The phosphoenolpyruvate-dependent sugar phosphotransferase system (sugar PTS), a major carbohydrate active transport system, catalyzes the phosphorylation of incoming sugar substrates concomitantly with their translocation across the cell membrane. The enzyme II UlaABC PTS system is involved in ascorbate transport.</text>
</comment>
<evidence type="ECO:0000256" key="8">
    <source>
        <dbReference type="ARBA" id="ARBA00022989"/>
    </source>
</evidence>
<feature type="transmembrane region" description="Helical" evidence="14">
    <location>
        <begin position="130"/>
        <end position="148"/>
    </location>
</feature>
<keyword evidence="5" id="KW-0762">Sugar transport</keyword>
<dbReference type="KEGG" id="lau:G293_04500"/>
<proteinExistence type="inferred from homology"/>
<dbReference type="PANTHER" id="PTHR33843">
    <property type="entry name" value="ASCORBATE-SPECIFIC PTS SYSTEM EIIC COMPONENT"/>
    <property type="match status" value="1"/>
</dbReference>
<evidence type="ECO:0000256" key="11">
    <source>
        <dbReference type="ARBA" id="ARBA00038218"/>
    </source>
</evidence>
<dbReference type="InterPro" id="IPR004703">
    <property type="entry name" value="PTS_sugar-sp_permease"/>
</dbReference>
<dbReference type="OrthoDB" id="9796178at2"/>
<evidence type="ECO:0000256" key="7">
    <source>
        <dbReference type="ARBA" id="ARBA00022692"/>
    </source>
</evidence>
<keyword evidence="9 14" id="KW-0472">Membrane</keyword>
<evidence type="ECO:0000313" key="15">
    <source>
        <dbReference type="EMBL" id="AKK20515.1"/>
    </source>
</evidence>
<feature type="transmembrane region" description="Helical" evidence="14">
    <location>
        <begin position="20"/>
        <end position="35"/>
    </location>
</feature>
<evidence type="ECO:0000256" key="2">
    <source>
        <dbReference type="ARBA" id="ARBA00011738"/>
    </source>
</evidence>
<evidence type="ECO:0000256" key="5">
    <source>
        <dbReference type="ARBA" id="ARBA00022597"/>
    </source>
</evidence>
<evidence type="ECO:0000256" key="4">
    <source>
        <dbReference type="ARBA" id="ARBA00022475"/>
    </source>
</evidence>
<keyword evidence="6" id="KW-0598">Phosphotransferase system</keyword>
<evidence type="ECO:0000256" key="12">
    <source>
        <dbReference type="ARBA" id="ARBA00039702"/>
    </source>
</evidence>
<dbReference type="RefSeq" id="WP_047264485.1">
    <property type="nucleotide sequence ID" value="NZ_CP004021.1"/>
</dbReference>
<keyword evidence="7 14" id="KW-0812">Transmembrane</keyword>
<feature type="transmembrane region" description="Helical" evidence="14">
    <location>
        <begin position="423"/>
        <end position="445"/>
    </location>
</feature>
<dbReference type="STRING" id="1277257.G293_04500"/>
<keyword evidence="3" id="KW-0813">Transport</keyword>
<protein>
    <recommendedName>
        <fullName evidence="12">Ascorbate-specific PTS system EIIC component</fullName>
    </recommendedName>
    <alternativeName>
        <fullName evidence="13">Ascorbate-specific permease IIC component UlaA</fullName>
    </alternativeName>
</protein>
<dbReference type="AlphaFoldDB" id="A0A0G3I5I8"/>
<feature type="transmembrane region" description="Helical" evidence="14">
    <location>
        <begin position="330"/>
        <end position="348"/>
    </location>
</feature>
<dbReference type="GO" id="GO:0009401">
    <property type="term" value="P:phosphoenolpyruvate-dependent sugar phosphotransferase system"/>
    <property type="evidence" value="ECO:0007669"/>
    <property type="project" value="UniProtKB-KW"/>
</dbReference>
<keyword evidence="8 14" id="KW-1133">Transmembrane helix</keyword>
<evidence type="ECO:0000256" key="14">
    <source>
        <dbReference type="SAM" id="Phobius"/>
    </source>
</evidence>
<keyword evidence="16" id="KW-1185">Reference proteome</keyword>
<dbReference type="PANTHER" id="PTHR33843:SF4">
    <property type="entry name" value="ASCORBATE-SPECIFIC PTS SYSTEM EIIC COMPONENT"/>
    <property type="match status" value="1"/>
</dbReference>
<evidence type="ECO:0000256" key="6">
    <source>
        <dbReference type="ARBA" id="ARBA00022683"/>
    </source>
</evidence>
<reference evidence="15 16" key="1">
    <citation type="journal article" date="2015" name="Genome Announc.">
        <title>Complete Genome Sequence of 'Candidatus Liberibacter africanus,' a Bacterium Associated with Citrus Huanglongbing.</title>
        <authorList>
            <person name="Lin H."/>
            <person name="Pietersen G."/>
            <person name="Han C."/>
            <person name="Read D.A."/>
            <person name="Lou B."/>
            <person name="Gupta G."/>
            <person name="Civerolo E.L."/>
        </authorList>
    </citation>
    <scope>NUCLEOTIDE SEQUENCE [LARGE SCALE GENOMIC DNA]</scope>
    <source>
        <strain evidence="15 16">PTSAPSY</strain>
    </source>
</reference>
<accession>A0A0G3I5I8</accession>
<keyword evidence="4" id="KW-1003">Cell membrane</keyword>
<name>A0A0G3I5I8_LIBAF</name>
<dbReference type="EMBL" id="CP004021">
    <property type="protein sequence ID" value="AKK20515.1"/>
    <property type="molecule type" value="Genomic_DNA"/>
</dbReference>
<evidence type="ECO:0000256" key="10">
    <source>
        <dbReference type="ARBA" id="ARBA00037387"/>
    </source>
</evidence>
<evidence type="ECO:0000313" key="16">
    <source>
        <dbReference type="Proteomes" id="UP000035503"/>
    </source>
</evidence>
<evidence type="ECO:0000256" key="3">
    <source>
        <dbReference type="ARBA" id="ARBA00022448"/>
    </source>
</evidence>
<feature type="transmembrane region" description="Helical" evidence="14">
    <location>
        <begin position="103"/>
        <end position="124"/>
    </location>
</feature>
<evidence type="ECO:0000256" key="9">
    <source>
        <dbReference type="ARBA" id="ARBA00023136"/>
    </source>
</evidence>
<dbReference type="NCBIfam" id="NF006919">
    <property type="entry name" value="PRK09410.1-1"/>
    <property type="match status" value="1"/>
</dbReference>
<comment type="similarity">
    <text evidence="11">Belongs to the UlaA family.</text>
</comment>
<sequence length="461" mass="51656">MGFIANCFGFFHSQILTKPYFMLGLIVMIGNILLAKKITTIISSTIHTIIGFLLLRVGADILVNKSKAIITNISTIHHIDGSIIDPYVFMFSCITSLGDKYNFVGYTVLIAFLLNLLMVTLHRFTGIRTIVLNGEVMFQQAGLVFIFFHMSLNTEIWQSVAYSSCLLALYWGITSNILYKPTQEITNNSGFSIGHQQQVASWIAYKIAPYLGNKSENINSLKLSKWLVLLNNYVISTAIVMTFFWGTALLSLGIEKVQEMAGKTHWTLYVLETGLLFSVGISIIMQGVSMFVKELTTSFRGISKSLIPGAILAIDCSAMYGFAPNALIWGFIWGAIGQILTIITMIFFHFPILIIPGFIPMFFSNATIGIFANHYGGWRAASKICFVMGVIEIIGSVWAIKLAKTDSWMGMADWSLVAPLIMQGFYFTRFFIIVIILLAFVYMFYASRELRHEKKKNNSNL</sequence>
<comment type="subcellular location">
    <subcellularLocation>
        <location evidence="1">Cell membrane</location>
        <topology evidence="1">Multi-pass membrane protein</topology>
    </subcellularLocation>
</comment>
<feature type="transmembrane region" description="Helical" evidence="14">
    <location>
        <begin position="266"/>
        <end position="285"/>
    </location>
</feature>
<feature type="transmembrane region" description="Helical" evidence="14">
    <location>
        <begin position="160"/>
        <end position="179"/>
    </location>
</feature>
<feature type="transmembrane region" description="Helical" evidence="14">
    <location>
        <begin position="384"/>
        <end position="403"/>
    </location>
</feature>
<dbReference type="GO" id="GO:0005886">
    <property type="term" value="C:plasma membrane"/>
    <property type="evidence" value="ECO:0007669"/>
    <property type="project" value="UniProtKB-SubCell"/>
</dbReference>
<evidence type="ECO:0000256" key="13">
    <source>
        <dbReference type="ARBA" id="ARBA00042859"/>
    </source>
</evidence>
<evidence type="ECO:0000256" key="1">
    <source>
        <dbReference type="ARBA" id="ARBA00004651"/>
    </source>
</evidence>